<dbReference type="Gene3D" id="1.25.40.10">
    <property type="entry name" value="Tetratricopeptide repeat domain"/>
    <property type="match status" value="2"/>
</dbReference>
<dbReference type="AlphaFoldDB" id="A0AB35MES2"/>
<dbReference type="InterPro" id="IPR033396">
    <property type="entry name" value="DUF5107"/>
</dbReference>
<accession>A0AB35MES2</accession>
<dbReference type="PANTHER" id="PTHR45586:SF14">
    <property type="entry name" value="TETRATRICOPEPTIDE TPR_2 REPEAT PROTEIN"/>
    <property type="match status" value="1"/>
</dbReference>
<dbReference type="EMBL" id="JAUHQB010000001">
    <property type="protein sequence ID" value="MDN4482261.1"/>
    <property type="molecule type" value="Genomic_DNA"/>
</dbReference>
<evidence type="ECO:0000256" key="1">
    <source>
        <dbReference type="ARBA" id="ARBA00022737"/>
    </source>
</evidence>
<evidence type="ECO:0000313" key="5">
    <source>
        <dbReference type="EMBL" id="MDN4482261.1"/>
    </source>
</evidence>
<keyword evidence="1" id="KW-0677">Repeat</keyword>
<sequence>MLNDDHRSHVRLPDAPASLTDSPVKVWREPLSIDTYDPLDPDPYPAFFEKRVYQGSSGKVYPLPFHERISPVKRPRDWDAIHLENEWVRLVMLPEIGGRIYVGYDKVADYDFFYRNNVIKPALVGLAGPWISGGVEFNWPQHHRPATFLPTCAHIEHEDDGSVTVWMSDHDPMHRMKGMHGVRLRPDSAVVELRARLYNRTQSTQTFLWWANVAAAVNDDYQSFFPTDVAYVADHARRALTSFPAADRPYYGIDYPERVSAEHPDGDRIDWYKNIPVPTSYMVTDTEDDFFGGYDHGRRAGFVHVADRTIAPGKKQWTWGNAPFGWAWDRNLTDTDGPYVELMAGVYTDNQPDFSFIAPGETRTFSQYWYPIQEIGPAHQANLDVAVALDVLPDGDLTRLVAGVCATREIAEATVELLVDGAVVAEAPVALAPGAPARLEAVVGGAPAPTACAVVVREAGRELLRWQPRGTADDEPWLATVPPTPEDTPTQDELALIGSYLDQYRHATRLPHEYWQEALRRDPGDHRAHLALARLGLERGVIADAETHASAAVARLTSRVPNPMDGEAHYLLGLALVRKGDLDAATAAFGKARWSAPWRPAAGYEMARIALRRGQVARAIELLEDSLLLNAGHAQARCALVVALRRAGREAEAAEILAAHLETDPLDAWALALAGESIGDDATIAVDVALELAAVGLDTESIEALERAIELDAAAPLGQVRIAPIAHAHIAAIRHRAEDAGGARAAWDRLESADTLHCLPVRPEDLLALELAADVHGGAKAAVLVGHWCYHWRRYDDAISAWSTALDRGLGGHDEVVALRNLAIAAHNVEHDQERALALYERARALRPDDSRLLYEHDQLRARVGVGDAERRADLEGNRALVDERDDLTTVRLGLLIDAGRADEALAVLEAREFQPWEGGEGMVLAQWDRCHLALARHAMDAGDAPEAVRLLERALAPAENLGEARHPLANTAEIHWELGRARHAAGDGAGARAAWRIAAATTRDFADMSERGFSPQVAYTLRALRDLGEAAAARSILRDTRSAVAEYAATEAEIDYFATSLPTMLLFEDHPNNGRDRLVATVEQALDAPDIRDLESAAPAAPRGDDGVSTVTTTGGNL</sequence>
<dbReference type="RefSeq" id="WP_301159444.1">
    <property type="nucleotide sequence ID" value="NZ_JAUHQB010000001.1"/>
</dbReference>
<feature type="region of interest" description="Disordered" evidence="3">
    <location>
        <begin position="1096"/>
        <end position="1119"/>
    </location>
</feature>
<reference evidence="5 6" key="1">
    <citation type="submission" date="2023-06" db="EMBL/GenBank/DDBJ databases">
        <title>SYSU T0a273.</title>
        <authorList>
            <person name="Gao L."/>
            <person name="Fang B.-Z."/>
            <person name="Li W.-J."/>
        </authorList>
    </citation>
    <scope>NUCLEOTIDE SEQUENCE [LARGE SCALE GENOMIC DNA]</scope>
    <source>
        <strain evidence="5 6">SYSU T0a273</strain>
    </source>
</reference>
<dbReference type="SUPFAM" id="SSF48452">
    <property type="entry name" value="TPR-like"/>
    <property type="match status" value="2"/>
</dbReference>
<organism evidence="5 6">
    <name type="scientific">Demequina lignilytica</name>
    <dbReference type="NCBI Taxonomy" id="3051663"/>
    <lineage>
        <taxon>Bacteria</taxon>
        <taxon>Bacillati</taxon>
        <taxon>Actinomycetota</taxon>
        <taxon>Actinomycetes</taxon>
        <taxon>Micrococcales</taxon>
        <taxon>Demequinaceae</taxon>
        <taxon>Demequina</taxon>
    </lineage>
</organism>
<dbReference type="Proteomes" id="UP001172756">
    <property type="component" value="Unassembled WGS sequence"/>
</dbReference>
<dbReference type="InterPro" id="IPR051012">
    <property type="entry name" value="CellSynth/LPSAsmb/PSIAsmb"/>
</dbReference>
<dbReference type="Pfam" id="PF17128">
    <property type="entry name" value="DUF5107"/>
    <property type="match status" value="1"/>
</dbReference>
<evidence type="ECO:0000313" key="6">
    <source>
        <dbReference type="Proteomes" id="UP001172756"/>
    </source>
</evidence>
<dbReference type="Pfam" id="PF13432">
    <property type="entry name" value="TPR_16"/>
    <property type="match status" value="2"/>
</dbReference>
<dbReference type="InterPro" id="IPR011990">
    <property type="entry name" value="TPR-like_helical_dom_sf"/>
</dbReference>
<evidence type="ECO:0000256" key="3">
    <source>
        <dbReference type="SAM" id="MobiDB-lite"/>
    </source>
</evidence>
<protein>
    <submittedName>
        <fullName evidence="5">DUF5107 domain-containing protein</fullName>
    </submittedName>
</protein>
<comment type="caution">
    <text evidence="5">The sequence shown here is derived from an EMBL/GenBank/DDBJ whole genome shotgun (WGS) entry which is preliminary data.</text>
</comment>
<evidence type="ECO:0000256" key="2">
    <source>
        <dbReference type="ARBA" id="ARBA00022803"/>
    </source>
</evidence>
<feature type="compositionally biased region" description="Low complexity" evidence="3">
    <location>
        <begin position="1108"/>
        <end position="1119"/>
    </location>
</feature>
<gene>
    <name evidence="5" type="ORF">QQ002_01750</name>
</gene>
<feature type="domain" description="DUF5107" evidence="4">
    <location>
        <begin position="59"/>
        <end position="372"/>
    </location>
</feature>
<evidence type="ECO:0000259" key="4">
    <source>
        <dbReference type="Pfam" id="PF17128"/>
    </source>
</evidence>
<keyword evidence="2" id="KW-0802">TPR repeat</keyword>
<dbReference type="PANTHER" id="PTHR45586">
    <property type="entry name" value="TPR REPEAT-CONTAINING PROTEIN PA4667"/>
    <property type="match status" value="1"/>
</dbReference>
<proteinExistence type="predicted"/>
<name>A0AB35MES2_9MICO</name>